<dbReference type="AlphaFoldDB" id="A0A840RHH3"/>
<keyword evidence="3" id="KW-1185">Reference proteome</keyword>
<reference evidence="2 3" key="1">
    <citation type="submission" date="2020-08" db="EMBL/GenBank/DDBJ databases">
        <title>Genomic Encyclopedia of Type Strains, Phase IV (KMG-IV): sequencing the most valuable type-strain genomes for metagenomic binning, comparative biology and taxonomic classification.</title>
        <authorList>
            <person name="Goeker M."/>
        </authorList>
    </citation>
    <scope>NUCLEOTIDE SEQUENCE [LARGE SCALE GENOMIC DNA]</scope>
    <source>
        <strain evidence="2 3">DSM 18233</strain>
    </source>
</reference>
<comment type="caution">
    <text evidence="2">The sequence shown here is derived from an EMBL/GenBank/DDBJ whole genome shotgun (WGS) entry which is preliminary data.</text>
</comment>
<dbReference type="EMBL" id="JACHHN010000005">
    <property type="protein sequence ID" value="MBB5192024.1"/>
    <property type="molecule type" value="Genomic_DNA"/>
</dbReference>
<gene>
    <name evidence="2" type="ORF">HNQ50_002761</name>
</gene>
<proteinExistence type="predicted"/>
<dbReference type="InterPro" id="IPR021556">
    <property type="entry name" value="DUF2950"/>
</dbReference>
<accession>A0A840RHH3</accession>
<name>A0A840RHH3_9NEIS</name>
<feature type="chain" id="PRO_5032356979" description="DUF2950 family protein" evidence="1">
    <location>
        <begin position="25"/>
        <end position="296"/>
    </location>
</feature>
<evidence type="ECO:0008006" key="4">
    <source>
        <dbReference type="Google" id="ProtNLM"/>
    </source>
</evidence>
<feature type="signal peptide" evidence="1">
    <location>
        <begin position="1"/>
        <end position="24"/>
    </location>
</feature>
<dbReference type="Pfam" id="PF11453">
    <property type="entry name" value="DUF2950"/>
    <property type="match status" value="1"/>
</dbReference>
<keyword evidence="1" id="KW-0732">Signal</keyword>
<dbReference type="RefSeq" id="WP_184101595.1">
    <property type="nucleotide sequence ID" value="NZ_JACHHN010000005.1"/>
</dbReference>
<evidence type="ECO:0000256" key="1">
    <source>
        <dbReference type="SAM" id="SignalP"/>
    </source>
</evidence>
<protein>
    <recommendedName>
        <fullName evidence="4">DUF2950 family protein</fullName>
    </recommendedName>
</protein>
<organism evidence="2 3">
    <name type="scientific">Silvimonas terrae</name>
    <dbReference type="NCBI Taxonomy" id="300266"/>
    <lineage>
        <taxon>Bacteria</taxon>
        <taxon>Pseudomonadati</taxon>
        <taxon>Pseudomonadota</taxon>
        <taxon>Betaproteobacteria</taxon>
        <taxon>Neisseriales</taxon>
        <taxon>Chitinibacteraceae</taxon>
        <taxon>Silvimonas</taxon>
    </lineage>
</organism>
<dbReference type="Proteomes" id="UP000543030">
    <property type="component" value="Unassembled WGS sequence"/>
</dbReference>
<evidence type="ECO:0000313" key="3">
    <source>
        <dbReference type="Proteomes" id="UP000543030"/>
    </source>
</evidence>
<sequence>MHASGLIKAVLVQVALCVSMSAMAATAPRVFPTPEAAADALVDSIATHDDDALKTILGSDYRSFIPTGGVAPEDITRFLAAWAQAHEIVNVDEQTAMLSAGTAGWTLPVPIVRHQDGWMFDTRAGAQEMRLRYIGRNELNTIQVVLAYTDAQRDYWSWAQSQGAAAYAQRLLSLPGKKDGLYWPTQPGEAPSPLGARFAEAQPGQPYHGYLYRILTAQGEAAPGGAKNYVKDGRMVDGFALIAWPASYGKSGIMSFMVNQDGVVYQANLGPATDKIARSTRAFNPAAGWTPTEGAH</sequence>
<evidence type="ECO:0000313" key="2">
    <source>
        <dbReference type="EMBL" id="MBB5192024.1"/>
    </source>
</evidence>